<gene>
    <name evidence="1" type="ORF">KI387_038937</name>
</gene>
<sequence>FWVRLEKALEGVNFVTPIQVAGDEDLMLEEARRVIIALSVRNTELMKFTSKMHGACANGFLVGYRLKNLDILGLTAPVLVDADMTDLFRRRVGFTYNYMLRRAREGVAVGGLRRLTCSSSQLRVSASGGAC</sequence>
<name>A0AA38CES1_TAXCH</name>
<comment type="caution">
    <text evidence="1">The sequence shown here is derived from an EMBL/GenBank/DDBJ whole genome shotgun (WGS) entry which is preliminary data.</text>
</comment>
<reference evidence="1 2" key="1">
    <citation type="journal article" date="2021" name="Nat. Plants">
        <title>The Taxus genome provides insights into paclitaxel biosynthesis.</title>
        <authorList>
            <person name="Xiong X."/>
            <person name="Gou J."/>
            <person name="Liao Q."/>
            <person name="Li Y."/>
            <person name="Zhou Q."/>
            <person name="Bi G."/>
            <person name="Li C."/>
            <person name="Du R."/>
            <person name="Wang X."/>
            <person name="Sun T."/>
            <person name="Guo L."/>
            <person name="Liang H."/>
            <person name="Lu P."/>
            <person name="Wu Y."/>
            <person name="Zhang Z."/>
            <person name="Ro D.K."/>
            <person name="Shang Y."/>
            <person name="Huang S."/>
            <person name="Yan J."/>
        </authorList>
    </citation>
    <scope>NUCLEOTIDE SEQUENCE [LARGE SCALE GENOMIC DNA]</scope>
    <source>
        <strain evidence="1">Ta-2019</strain>
    </source>
</reference>
<dbReference type="Proteomes" id="UP000824469">
    <property type="component" value="Unassembled WGS sequence"/>
</dbReference>
<feature type="non-terminal residue" evidence="1">
    <location>
        <position position="1"/>
    </location>
</feature>
<dbReference type="AlphaFoldDB" id="A0AA38CES1"/>
<organism evidence="1 2">
    <name type="scientific">Taxus chinensis</name>
    <name type="common">Chinese yew</name>
    <name type="synonym">Taxus wallichiana var. chinensis</name>
    <dbReference type="NCBI Taxonomy" id="29808"/>
    <lineage>
        <taxon>Eukaryota</taxon>
        <taxon>Viridiplantae</taxon>
        <taxon>Streptophyta</taxon>
        <taxon>Embryophyta</taxon>
        <taxon>Tracheophyta</taxon>
        <taxon>Spermatophyta</taxon>
        <taxon>Pinopsida</taxon>
        <taxon>Pinidae</taxon>
        <taxon>Conifers II</taxon>
        <taxon>Cupressales</taxon>
        <taxon>Taxaceae</taxon>
        <taxon>Taxus</taxon>
    </lineage>
</organism>
<evidence type="ECO:0000313" key="2">
    <source>
        <dbReference type="Proteomes" id="UP000824469"/>
    </source>
</evidence>
<accession>A0AA38CES1</accession>
<proteinExistence type="predicted"/>
<dbReference type="EMBL" id="JAHRHJ020000011">
    <property type="protein sequence ID" value="KAH9295349.1"/>
    <property type="molecule type" value="Genomic_DNA"/>
</dbReference>
<protein>
    <submittedName>
        <fullName evidence="1">Uncharacterized protein</fullName>
    </submittedName>
</protein>
<keyword evidence="2" id="KW-1185">Reference proteome</keyword>
<evidence type="ECO:0000313" key="1">
    <source>
        <dbReference type="EMBL" id="KAH9295349.1"/>
    </source>
</evidence>